<evidence type="ECO:0000256" key="1">
    <source>
        <dbReference type="ARBA" id="ARBA00000681"/>
    </source>
</evidence>
<dbReference type="PANTHER" id="PTHR31490">
    <property type="entry name" value="GLYCOSYL HYDROLASE"/>
    <property type="match status" value="1"/>
</dbReference>
<dbReference type="SMART" id="SM00633">
    <property type="entry name" value="Glyco_10"/>
    <property type="match status" value="1"/>
</dbReference>
<reference evidence="12 13" key="1">
    <citation type="submission" date="2020-04" db="EMBL/GenBank/DDBJ databases">
        <title>MicrobeNet Type strains.</title>
        <authorList>
            <person name="Nicholson A.C."/>
        </authorList>
    </citation>
    <scope>NUCLEOTIDE SEQUENCE [LARGE SCALE GENOMIC DNA]</scope>
    <source>
        <strain evidence="12 13">ATCC 23612</strain>
    </source>
</reference>
<dbReference type="InterPro" id="IPR017853">
    <property type="entry name" value="GH"/>
</dbReference>
<keyword evidence="7 10" id="KW-0326">Glycosidase</keyword>
<name>A0A7X6RU45_9ACTN</name>
<dbReference type="Proteomes" id="UP000553209">
    <property type="component" value="Unassembled WGS sequence"/>
</dbReference>
<dbReference type="SUPFAM" id="SSF51445">
    <property type="entry name" value="(Trans)glycosidases"/>
    <property type="match status" value="1"/>
</dbReference>
<dbReference type="GO" id="GO:0045493">
    <property type="term" value="P:xylan catabolic process"/>
    <property type="evidence" value="ECO:0007669"/>
    <property type="project" value="UniProtKB-KW"/>
</dbReference>
<dbReference type="PANTHER" id="PTHR31490:SF88">
    <property type="entry name" value="BETA-XYLANASE"/>
    <property type="match status" value="1"/>
</dbReference>
<evidence type="ECO:0000256" key="4">
    <source>
        <dbReference type="ARBA" id="ARBA00022729"/>
    </source>
</evidence>
<dbReference type="AlphaFoldDB" id="A0A7X6RU45"/>
<keyword evidence="13" id="KW-1185">Reference proteome</keyword>
<evidence type="ECO:0000256" key="3">
    <source>
        <dbReference type="ARBA" id="ARBA00022651"/>
    </source>
</evidence>
<evidence type="ECO:0000256" key="8">
    <source>
        <dbReference type="ARBA" id="ARBA00023326"/>
    </source>
</evidence>
<evidence type="ECO:0000256" key="5">
    <source>
        <dbReference type="ARBA" id="ARBA00022801"/>
    </source>
</evidence>
<dbReference type="Pfam" id="PF00331">
    <property type="entry name" value="Glyco_hydro_10"/>
    <property type="match status" value="1"/>
</dbReference>
<dbReference type="EMBL" id="JAAXPG010000055">
    <property type="protein sequence ID" value="NKZ02053.1"/>
    <property type="molecule type" value="Genomic_DNA"/>
</dbReference>
<evidence type="ECO:0000256" key="7">
    <source>
        <dbReference type="ARBA" id="ARBA00023295"/>
    </source>
</evidence>
<protein>
    <recommendedName>
        <fullName evidence="10">Beta-xylanase</fullName>
        <ecNumber evidence="10">3.2.1.8</ecNumber>
    </recommendedName>
</protein>
<evidence type="ECO:0000259" key="11">
    <source>
        <dbReference type="PROSITE" id="PS51760"/>
    </source>
</evidence>
<dbReference type="InterPro" id="IPR001000">
    <property type="entry name" value="GH10_dom"/>
</dbReference>
<evidence type="ECO:0000256" key="6">
    <source>
        <dbReference type="ARBA" id="ARBA00023277"/>
    </source>
</evidence>
<keyword evidence="3 12" id="KW-0858">Xylan degradation</keyword>
<evidence type="ECO:0000313" key="13">
    <source>
        <dbReference type="Proteomes" id="UP000553209"/>
    </source>
</evidence>
<dbReference type="GO" id="GO:0031176">
    <property type="term" value="F:endo-1,4-beta-xylanase activity"/>
    <property type="evidence" value="ECO:0007669"/>
    <property type="project" value="UniProtKB-EC"/>
</dbReference>
<organism evidence="12 13">
    <name type="scientific">Nocardiopsis alborubida</name>
    <dbReference type="NCBI Taxonomy" id="146802"/>
    <lineage>
        <taxon>Bacteria</taxon>
        <taxon>Bacillati</taxon>
        <taxon>Actinomycetota</taxon>
        <taxon>Actinomycetes</taxon>
        <taxon>Streptosporangiales</taxon>
        <taxon>Nocardiopsidaceae</taxon>
        <taxon>Nocardiopsis</taxon>
    </lineage>
</organism>
<comment type="catalytic activity">
    <reaction evidence="1 10">
        <text>Endohydrolysis of (1-&gt;4)-beta-D-xylosidic linkages in xylans.</text>
        <dbReference type="EC" id="3.2.1.8"/>
    </reaction>
</comment>
<dbReference type="PROSITE" id="PS51760">
    <property type="entry name" value="GH10_2"/>
    <property type="match status" value="1"/>
</dbReference>
<keyword evidence="6 10" id="KW-0119">Carbohydrate metabolism</keyword>
<evidence type="ECO:0000256" key="9">
    <source>
        <dbReference type="PROSITE-ProRule" id="PRU10061"/>
    </source>
</evidence>
<evidence type="ECO:0000256" key="10">
    <source>
        <dbReference type="RuleBase" id="RU361174"/>
    </source>
</evidence>
<dbReference type="Gene3D" id="3.20.20.80">
    <property type="entry name" value="Glycosidases"/>
    <property type="match status" value="1"/>
</dbReference>
<sequence length="373" mass="41822">MRSTASSPWRSLTRGRGALLTAAALCAVILLVTAILVLTLPAQPESDSAGQLPRLARQSDIDLGVAVAVNPLVHDREYQSVVTEHYTSLTAENTMKWEYVQPQRHTFDWSGPDTVVDFAERNGLTVHGHTLLWHNQQPAWLAQGTWTPDELRQVIREHMQALMGRYQGRVTSWDIINEPFEDSGPRLRQNLWHQVLGEDYIAEALTMAHETDPQARLYINEFGIEGGGPKTDALYQLATTLLERGVPLHGIGFQSHFIHGHVPDDLAEQMRRFTDLGLEVSISELDVRIPEPVPQGALQNQAREYEQVIEACLDVPRCVRVSVWGVSDEHSWIPEWFPGYTAALPFDDSYTPKPALNAMVQALSRRPSQPPAH</sequence>
<comment type="similarity">
    <text evidence="2 10">Belongs to the glycosyl hydrolase 10 (cellulase F) family.</text>
</comment>
<evidence type="ECO:0000313" key="12">
    <source>
        <dbReference type="EMBL" id="NKZ02053.1"/>
    </source>
</evidence>
<evidence type="ECO:0000256" key="2">
    <source>
        <dbReference type="ARBA" id="ARBA00007495"/>
    </source>
</evidence>
<dbReference type="RefSeq" id="WP_061080860.1">
    <property type="nucleotide sequence ID" value="NZ_JAAXPG010000055.1"/>
</dbReference>
<proteinExistence type="inferred from homology"/>
<gene>
    <name evidence="12" type="ORF">HGB44_30990</name>
</gene>
<dbReference type="InterPro" id="IPR031158">
    <property type="entry name" value="GH10_AS"/>
</dbReference>
<dbReference type="PROSITE" id="PS00591">
    <property type="entry name" value="GH10_1"/>
    <property type="match status" value="1"/>
</dbReference>
<keyword evidence="4" id="KW-0732">Signal</keyword>
<comment type="caution">
    <text evidence="12">The sequence shown here is derived from an EMBL/GenBank/DDBJ whole genome shotgun (WGS) entry which is preliminary data.</text>
</comment>
<dbReference type="InterPro" id="IPR044846">
    <property type="entry name" value="GH10"/>
</dbReference>
<accession>A0A7X6RU45</accession>
<keyword evidence="8 10" id="KW-0624">Polysaccharide degradation</keyword>
<feature type="domain" description="GH10" evidence="11">
    <location>
        <begin position="46"/>
        <end position="362"/>
    </location>
</feature>
<feature type="active site" description="Nucleophile" evidence="9">
    <location>
        <position position="284"/>
    </location>
</feature>
<keyword evidence="5 10" id="KW-0378">Hydrolase</keyword>
<dbReference type="EC" id="3.2.1.8" evidence="10"/>
<dbReference type="PRINTS" id="PR00134">
    <property type="entry name" value="GLHYDRLASE10"/>
</dbReference>